<feature type="compositionally biased region" description="Polar residues" evidence="1">
    <location>
        <begin position="56"/>
        <end position="73"/>
    </location>
</feature>
<dbReference type="AlphaFoldDB" id="A0A136J6S4"/>
<dbReference type="Proteomes" id="UP000070501">
    <property type="component" value="Unassembled WGS sequence"/>
</dbReference>
<feature type="compositionally biased region" description="Low complexity" evidence="1">
    <location>
        <begin position="87"/>
        <end position="102"/>
    </location>
</feature>
<feature type="region of interest" description="Disordered" evidence="1">
    <location>
        <begin position="87"/>
        <end position="123"/>
    </location>
</feature>
<accession>A0A136J6S4</accession>
<keyword evidence="3" id="KW-1185">Reference proteome</keyword>
<dbReference type="OrthoDB" id="3437826at2759"/>
<evidence type="ECO:0000313" key="2">
    <source>
        <dbReference type="EMBL" id="KXJ92888.1"/>
    </source>
</evidence>
<protein>
    <submittedName>
        <fullName evidence="2">Uncharacterized protein</fullName>
    </submittedName>
</protein>
<dbReference type="InParanoid" id="A0A136J6S4"/>
<evidence type="ECO:0000256" key="1">
    <source>
        <dbReference type="SAM" id="MobiDB-lite"/>
    </source>
</evidence>
<dbReference type="EMBL" id="KQ964248">
    <property type="protein sequence ID" value="KXJ92888.1"/>
    <property type="molecule type" value="Genomic_DNA"/>
</dbReference>
<feature type="region of interest" description="Disordered" evidence="1">
    <location>
        <begin position="15"/>
        <end position="73"/>
    </location>
</feature>
<proteinExistence type="predicted"/>
<name>A0A136J6S4_9PEZI</name>
<organism evidence="2 3">
    <name type="scientific">Microdochium bolleyi</name>
    <dbReference type="NCBI Taxonomy" id="196109"/>
    <lineage>
        <taxon>Eukaryota</taxon>
        <taxon>Fungi</taxon>
        <taxon>Dikarya</taxon>
        <taxon>Ascomycota</taxon>
        <taxon>Pezizomycotina</taxon>
        <taxon>Sordariomycetes</taxon>
        <taxon>Xylariomycetidae</taxon>
        <taxon>Xylariales</taxon>
        <taxon>Microdochiaceae</taxon>
        <taxon>Microdochium</taxon>
    </lineage>
</organism>
<gene>
    <name evidence="2" type="ORF">Micbo1qcDRAFT_160741</name>
</gene>
<feature type="compositionally biased region" description="Polar residues" evidence="1">
    <location>
        <begin position="112"/>
        <end position="123"/>
    </location>
</feature>
<evidence type="ECO:0000313" key="3">
    <source>
        <dbReference type="Proteomes" id="UP000070501"/>
    </source>
</evidence>
<sequence length="152" mass="16751">MPTRRHLDQLITHTTTMASGSTDYYRGPRRESTASTKSRSSSRRPRLLRAAATEPSITTVHSPTGLLTNSNTNRRATDLLNMVVVSKSSYTSSSSSSQSLSSLEAQMRADQQHSASSVPQSPYSACYFSFPSFDTWEDDEDNDDEKSSTRTG</sequence>
<reference evidence="3" key="1">
    <citation type="submission" date="2016-02" db="EMBL/GenBank/DDBJ databases">
        <title>Draft genome sequence of Microdochium bolleyi, a fungal endophyte of beachgrass.</title>
        <authorList>
            <consortium name="DOE Joint Genome Institute"/>
            <person name="David A.S."/>
            <person name="May G."/>
            <person name="Haridas S."/>
            <person name="Lim J."/>
            <person name="Wang M."/>
            <person name="Labutti K."/>
            <person name="Lipzen A."/>
            <person name="Barry K."/>
            <person name="Grigoriev I.V."/>
        </authorList>
    </citation>
    <scope>NUCLEOTIDE SEQUENCE [LARGE SCALE GENOMIC DNA]</scope>
    <source>
        <strain evidence="3">J235TASD1</strain>
    </source>
</reference>